<dbReference type="Proteomes" id="UP000054937">
    <property type="component" value="Unassembled WGS sequence"/>
</dbReference>
<keyword evidence="3" id="KW-1185">Reference proteome</keyword>
<comment type="caution">
    <text evidence="2">The sequence shown here is derived from an EMBL/GenBank/DDBJ whole genome shotgun (WGS) entry which is preliminary data.</text>
</comment>
<feature type="domain" description="Histone deacetylase" evidence="1">
    <location>
        <begin position="143"/>
        <end position="395"/>
    </location>
</feature>
<dbReference type="EMBL" id="LDAU01000080">
    <property type="protein sequence ID" value="KRX07753.1"/>
    <property type="molecule type" value="Genomic_DNA"/>
</dbReference>
<dbReference type="SUPFAM" id="SSF52768">
    <property type="entry name" value="Arginase/deacetylase"/>
    <property type="match status" value="1"/>
</dbReference>
<dbReference type="InterPro" id="IPR023696">
    <property type="entry name" value="Ureohydrolase_dom_sf"/>
</dbReference>
<dbReference type="OrthoDB" id="424012at2759"/>
<proteinExistence type="predicted"/>
<name>A0A0V0QZN3_PSEPJ</name>
<dbReference type="PANTHER" id="PTHR10625:SF10">
    <property type="entry name" value="HISTONE DEACETYLASE HDAC1"/>
    <property type="match status" value="1"/>
</dbReference>
<dbReference type="AlphaFoldDB" id="A0A0V0QZN3"/>
<dbReference type="InterPro" id="IPR037138">
    <property type="entry name" value="His_deacetylse_dom_sf"/>
</dbReference>
<sequence length="405" mass="46829">MENKSNLNSNNLSQNISYRRKLSNLSNLSDKEQQIVTKQLPFVPEILPQNIMDIIDEWQFFKIQHQKQFQYENGEQGNQVIGIIPSDIQNFQDIYSHKWSDNDKDSNQRMVDKQLFKFYDQEDLNYYNFNNEKHFQQILKEQISEQTVNELYKMEKIKQDREIINQLNDSFLHNFKITNKKYHPETYYPVLVKATKTSTKCILKLVDECISDNIQYGFAITRPSGHHSGRLYMGHHNGLNGVAIAAQYASKIYKKNVVIIDLDVDFAKGTIDIIQGNSKIHLFDLFSGYEDKTSKINLLNVTNFPLSPGSGDLEYIKAIKQVIKQINEKQLNPSLLIISCGFDAAKGEQEGAQITKEGFETIFNYIIELQCKVIFQLEGGYNLESLGDSFEGFLNSLTKKLKLKE</sequence>
<gene>
    <name evidence="2" type="ORF">PPERSA_07503</name>
</gene>
<evidence type="ECO:0000313" key="2">
    <source>
        <dbReference type="EMBL" id="KRX07753.1"/>
    </source>
</evidence>
<dbReference type="Gene3D" id="3.40.800.20">
    <property type="entry name" value="Histone deacetylase domain"/>
    <property type="match status" value="1"/>
</dbReference>
<dbReference type="InParanoid" id="A0A0V0QZN3"/>
<dbReference type="PANTHER" id="PTHR10625">
    <property type="entry name" value="HISTONE DEACETYLASE HDAC1-RELATED"/>
    <property type="match status" value="1"/>
</dbReference>
<dbReference type="InterPro" id="IPR023801">
    <property type="entry name" value="His_deacetylse_dom"/>
</dbReference>
<protein>
    <recommendedName>
        <fullName evidence="1">Histone deacetylase domain-containing protein</fullName>
    </recommendedName>
</protein>
<dbReference type="GO" id="GO:0040029">
    <property type="term" value="P:epigenetic regulation of gene expression"/>
    <property type="evidence" value="ECO:0007669"/>
    <property type="project" value="TreeGrafter"/>
</dbReference>
<accession>A0A0V0QZN3</accession>
<dbReference type="GO" id="GO:0004407">
    <property type="term" value="F:histone deacetylase activity"/>
    <property type="evidence" value="ECO:0007669"/>
    <property type="project" value="TreeGrafter"/>
</dbReference>
<reference evidence="2 3" key="1">
    <citation type="journal article" date="2015" name="Sci. Rep.">
        <title>Genome of the facultative scuticociliatosis pathogen Pseudocohnilembus persalinus provides insight into its virulence through horizontal gene transfer.</title>
        <authorList>
            <person name="Xiong J."/>
            <person name="Wang G."/>
            <person name="Cheng J."/>
            <person name="Tian M."/>
            <person name="Pan X."/>
            <person name="Warren A."/>
            <person name="Jiang C."/>
            <person name="Yuan D."/>
            <person name="Miao W."/>
        </authorList>
    </citation>
    <scope>NUCLEOTIDE SEQUENCE [LARGE SCALE GENOMIC DNA]</scope>
    <source>
        <strain evidence="2">36N120E</strain>
    </source>
</reference>
<evidence type="ECO:0000313" key="3">
    <source>
        <dbReference type="Proteomes" id="UP000054937"/>
    </source>
</evidence>
<evidence type="ECO:0000259" key="1">
    <source>
        <dbReference type="Pfam" id="PF00850"/>
    </source>
</evidence>
<organism evidence="2 3">
    <name type="scientific">Pseudocohnilembus persalinus</name>
    <name type="common">Ciliate</name>
    <dbReference type="NCBI Taxonomy" id="266149"/>
    <lineage>
        <taxon>Eukaryota</taxon>
        <taxon>Sar</taxon>
        <taxon>Alveolata</taxon>
        <taxon>Ciliophora</taxon>
        <taxon>Intramacronucleata</taxon>
        <taxon>Oligohymenophorea</taxon>
        <taxon>Scuticociliatia</taxon>
        <taxon>Philasterida</taxon>
        <taxon>Pseudocohnilembidae</taxon>
        <taxon>Pseudocohnilembus</taxon>
    </lineage>
</organism>
<dbReference type="Pfam" id="PF00850">
    <property type="entry name" value="Hist_deacetyl"/>
    <property type="match status" value="1"/>
</dbReference>